<protein>
    <submittedName>
        <fullName evidence="5">Glyoxylase-like metal-dependent hydrolase (Beta-lactamase superfamily II)</fullName>
    </submittedName>
</protein>
<comment type="similarity">
    <text evidence="1">Belongs to the metallo-beta-lactamase superfamily.</text>
</comment>
<evidence type="ECO:0000256" key="1">
    <source>
        <dbReference type="ARBA" id="ARBA00007749"/>
    </source>
</evidence>
<dbReference type="InterPro" id="IPR036866">
    <property type="entry name" value="RibonucZ/Hydroxyglut_hydro"/>
</dbReference>
<evidence type="ECO:0000256" key="2">
    <source>
        <dbReference type="ARBA" id="ARBA00022723"/>
    </source>
</evidence>
<keyword evidence="4" id="KW-0862">Zinc</keyword>
<accession>A0AAJ1TXD4</accession>
<name>A0AAJ1TXD4_9HYPH</name>
<proteinExistence type="inferred from homology"/>
<evidence type="ECO:0000313" key="6">
    <source>
        <dbReference type="Proteomes" id="UP001223420"/>
    </source>
</evidence>
<dbReference type="Proteomes" id="UP001223420">
    <property type="component" value="Unassembled WGS sequence"/>
</dbReference>
<dbReference type="SUPFAM" id="SSF56281">
    <property type="entry name" value="Metallo-hydrolase/oxidoreductase"/>
    <property type="match status" value="1"/>
</dbReference>
<evidence type="ECO:0000313" key="5">
    <source>
        <dbReference type="EMBL" id="MDQ0546696.1"/>
    </source>
</evidence>
<gene>
    <name evidence="5" type="ORF">QO001_005648</name>
</gene>
<dbReference type="AlphaFoldDB" id="A0AAJ1TXD4"/>
<dbReference type="GO" id="GO:0046872">
    <property type="term" value="F:metal ion binding"/>
    <property type="evidence" value="ECO:0007669"/>
    <property type="project" value="UniProtKB-KW"/>
</dbReference>
<dbReference type="PANTHER" id="PTHR42978:SF6">
    <property type="entry name" value="QUORUM-QUENCHING LACTONASE YTNP-RELATED"/>
    <property type="match status" value="1"/>
</dbReference>
<dbReference type="InterPro" id="IPR051013">
    <property type="entry name" value="MBL_superfamily_lactonases"/>
</dbReference>
<organism evidence="5 6">
    <name type="scientific">Methylobacterium brachiatum</name>
    <dbReference type="NCBI Taxonomy" id="269660"/>
    <lineage>
        <taxon>Bacteria</taxon>
        <taxon>Pseudomonadati</taxon>
        <taxon>Pseudomonadota</taxon>
        <taxon>Alphaproteobacteria</taxon>
        <taxon>Hyphomicrobiales</taxon>
        <taxon>Methylobacteriaceae</taxon>
        <taxon>Methylobacterium</taxon>
    </lineage>
</organism>
<dbReference type="GO" id="GO:0016787">
    <property type="term" value="F:hydrolase activity"/>
    <property type="evidence" value="ECO:0007669"/>
    <property type="project" value="UniProtKB-KW"/>
</dbReference>
<evidence type="ECO:0000256" key="3">
    <source>
        <dbReference type="ARBA" id="ARBA00022801"/>
    </source>
</evidence>
<comment type="caution">
    <text evidence="5">The sequence shown here is derived from an EMBL/GenBank/DDBJ whole genome shotgun (WGS) entry which is preliminary data.</text>
</comment>
<keyword evidence="3 5" id="KW-0378">Hydrolase</keyword>
<dbReference type="EMBL" id="JAUSWL010000017">
    <property type="protein sequence ID" value="MDQ0546696.1"/>
    <property type="molecule type" value="Genomic_DNA"/>
</dbReference>
<keyword evidence="2" id="KW-0479">Metal-binding</keyword>
<dbReference type="Gene3D" id="3.60.15.10">
    <property type="entry name" value="Ribonuclease Z/Hydroxyacylglutathione hydrolase-like"/>
    <property type="match status" value="1"/>
</dbReference>
<reference evidence="5" key="1">
    <citation type="submission" date="2023-07" db="EMBL/GenBank/DDBJ databases">
        <title>Genomic Encyclopedia of Type Strains, Phase IV (KMG-IV): sequencing the most valuable type-strain genomes for metagenomic binning, comparative biology and taxonomic classification.</title>
        <authorList>
            <person name="Goeker M."/>
        </authorList>
    </citation>
    <scope>NUCLEOTIDE SEQUENCE</scope>
    <source>
        <strain evidence="5">DSM 19569</strain>
    </source>
</reference>
<evidence type="ECO:0000256" key="4">
    <source>
        <dbReference type="ARBA" id="ARBA00022833"/>
    </source>
</evidence>
<dbReference type="PANTHER" id="PTHR42978">
    <property type="entry name" value="QUORUM-QUENCHING LACTONASE YTNP-RELATED-RELATED"/>
    <property type="match status" value="1"/>
</dbReference>
<sequence length="62" mass="6605">MFDTAQAVLAAYADRIRRVSGEAELAPGIRALPLPGHTPGHMGVLIADASERLLIWGDIVHS</sequence>